<dbReference type="InterPro" id="IPR029045">
    <property type="entry name" value="ClpP/crotonase-like_dom_sf"/>
</dbReference>
<sequence length="263" mass="28597">MAYEHIEYTVTAGRAEVVLDRPDVYNAFHPEMLVELNECLLDALADDDVYVIVLTGRGKGFCSGADVSGMDGREDRKNAFTYGAHLWKVQHVNRLLYFGSKPTIAAVNGPAVGAGCDFALACDLRVVAESAFFRTQFVNVGLAPADGGGWTLPRLVGEAKAKEYLLTGRDIEPADAADIGLVVDVVSDADLMDAARSLANEIRDKPATAVKNTKALVDVGQSFAEYAQEAHTRQYECVTDPEHREAVRAFGEGRAPEFDRPRE</sequence>
<reference evidence="2 3" key="1">
    <citation type="submission" date="2018-01" db="EMBL/GenBank/DDBJ databases">
        <title>Complete genome sequence of Salinigranum rubrum GX10T, an extremely halophilic archaeon isolated from a marine solar saltern.</title>
        <authorList>
            <person name="Han S."/>
        </authorList>
    </citation>
    <scope>NUCLEOTIDE SEQUENCE [LARGE SCALE GENOMIC DNA]</scope>
    <source>
        <strain evidence="2 3">GX10</strain>
    </source>
</reference>
<evidence type="ECO:0000256" key="1">
    <source>
        <dbReference type="RuleBase" id="RU003707"/>
    </source>
</evidence>
<comment type="similarity">
    <text evidence="1">Belongs to the enoyl-CoA hydratase/isomerase family.</text>
</comment>
<dbReference type="InterPro" id="IPR001753">
    <property type="entry name" value="Enoyl-CoA_hydra/iso"/>
</dbReference>
<dbReference type="AlphaFoldDB" id="A0A2I8VFV0"/>
<evidence type="ECO:0000313" key="3">
    <source>
        <dbReference type="Proteomes" id="UP000236584"/>
    </source>
</evidence>
<dbReference type="EMBL" id="CP026309">
    <property type="protein sequence ID" value="AUV80812.1"/>
    <property type="molecule type" value="Genomic_DNA"/>
</dbReference>
<gene>
    <name evidence="2" type="ORF">C2R22_03355</name>
</gene>
<protein>
    <submittedName>
        <fullName evidence="2">Oxidoreductase</fullName>
    </submittedName>
</protein>
<dbReference type="Pfam" id="PF00378">
    <property type="entry name" value="ECH_1"/>
    <property type="match status" value="1"/>
</dbReference>
<dbReference type="GeneID" id="35591094"/>
<proteinExistence type="inferred from homology"/>
<dbReference type="InterPro" id="IPR018376">
    <property type="entry name" value="Enoyl-CoA_hyd/isom_CS"/>
</dbReference>
<dbReference type="PROSITE" id="PS00166">
    <property type="entry name" value="ENOYL_COA_HYDRATASE"/>
    <property type="match status" value="1"/>
</dbReference>
<evidence type="ECO:0000313" key="2">
    <source>
        <dbReference type="EMBL" id="AUV80812.1"/>
    </source>
</evidence>
<dbReference type="Gene3D" id="3.90.226.10">
    <property type="entry name" value="2-enoyl-CoA Hydratase, Chain A, domain 1"/>
    <property type="match status" value="1"/>
</dbReference>
<dbReference type="GO" id="GO:0003824">
    <property type="term" value="F:catalytic activity"/>
    <property type="evidence" value="ECO:0007669"/>
    <property type="project" value="InterPro"/>
</dbReference>
<dbReference type="PANTHER" id="PTHR43459">
    <property type="entry name" value="ENOYL-COA HYDRATASE"/>
    <property type="match status" value="1"/>
</dbReference>
<dbReference type="SUPFAM" id="SSF52096">
    <property type="entry name" value="ClpP/crotonase"/>
    <property type="match status" value="1"/>
</dbReference>
<name>A0A2I8VFV0_9EURY</name>
<organism evidence="2 3">
    <name type="scientific">Salinigranum rubrum</name>
    <dbReference type="NCBI Taxonomy" id="755307"/>
    <lineage>
        <taxon>Archaea</taxon>
        <taxon>Methanobacteriati</taxon>
        <taxon>Methanobacteriota</taxon>
        <taxon>Stenosarchaea group</taxon>
        <taxon>Halobacteria</taxon>
        <taxon>Halobacteriales</taxon>
        <taxon>Haloferacaceae</taxon>
        <taxon>Salinigranum</taxon>
    </lineage>
</organism>
<dbReference type="PANTHER" id="PTHR43459:SF1">
    <property type="entry name" value="EG:BACN32G11.4 PROTEIN"/>
    <property type="match status" value="1"/>
</dbReference>
<dbReference type="CDD" id="cd06558">
    <property type="entry name" value="crotonase-like"/>
    <property type="match status" value="1"/>
</dbReference>
<keyword evidence="3" id="KW-1185">Reference proteome</keyword>
<dbReference type="RefSeq" id="WP_103424499.1">
    <property type="nucleotide sequence ID" value="NZ_CP026309.1"/>
</dbReference>
<dbReference type="KEGG" id="srub:C2R22_03355"/>
<dbReference type="Proteomes" id="UP000236584">
    <property type="component" value="Chromosome"/>
</dbReference>
<dbReference type="OrthoDB" id="27846at2157"/>
<accession>A0A2I8VFV0</accession>